<dbReference type="Proteomes" id="UP000000759">
    <property type="component" value="Chromosome 18"/>
</dbReference>
<gene>
    <name evidence="3" type="ORF">PHATRDRAFT_48535</name>
</gene>
<keyword evidence="1" id="KW-0472">Membrane</keyword>
<dbReference type="EMBL" id="CM000620">
    <property type="protein sequence ID" value="EEC45256.1"/>
    <property type="molecule type" value="Genomic_DNA"/>
</dbReference>
<proteinExistence type="predicted"/>
<sequence length="1112" mass="124868">MFKSNASATHRTASMISDISHEFEEEGFGRVRLLAPLSSSRRGPFYEFRLNEMTVNKLQFASLGLYGRDEEIRKLQEVFVKMKSQSRELVMISGAAGTGKSALAQNLQKSVQKAKGFYISGKFDVKQRDEPYAGIVTACRQLCDDVLSLTEPLPEIAPEQTVEPCTGFLPPQSSLYRWNFSFEEMKAKLQQELGQEAEVLSTVIPNLKQIVGGDYLLAPESGVGRLEARNRFNFAFRRFMRVMGSFGPLVMVLDDLQWADLASLDLVQLLITDRENPSLMVVGCYRDNEVHDAHLMTKMIRDIKTSSDEDGVSLTSITVGNLEVPQVDKMLEDLLSSTPKKTMELAEVVHKKTLGNVFYVIQFLSQLAEDELLSFNIGSLKWTWDIEKVLLSTASTANVVELMQKKLNKLPKGVSEVLQLIACLGSTFNYGLFQLVVHHLHAIKPPKIPIESPQVDTSSENPTSNGFRAIDCLNISVNEGIVECCGEYSFRWVHDKIQEATYSLIDRDELVGIQYRIGQLLMNSLTPDDIDTIIFVVVKLLNEGAAAGLATDYAMCDRVAKLNLRAGVKAIETSAFLTATVYLAKGIELLSNDHWNSQYDLSLELYSTAAEAEFCVGNFDRMTNLCNEVLDLSNRPLLDKRRAYNVLLDSLGAQDRMSEASELCLYALYLLNCQLPKYLIKMFVVAGFLRTKVLLKRLTSEKVSDLPTMKEKSKIWAMALLGRLTTFSYLEELDILPLVILKSLRWTLRFGVSEFSPPAFALVGLSLVAHLNDFTGGKVYAQHALSLLESIHSRKVESRTIFVTQAFVMHWTDPIQSTRKPLLHGYQVGMAMGDTESAMWCIYFYLENSMHGGGTLPCLAADLRIYSNQMREFKQSKQLASTLLLWQVVLNLMGESENSVVLTGEAVNQDLTLRQAHDNVHLYAALRRMQLYIACLFEEFELAVGLIKETGINYFEKVMPAVFGLCPLAFLNGMACFAVASKRCGRKYRMLGKKFLRKISGWVEKGNVNVRHYESLLEAELAALDGRRSIALKHYDISILLAGRQGFIQDQAMAHQKLGEFHLKSANMQDAEYHVGEAIKLYEEWGAFQKAHHIKVKHEKLLAPPSEILVAT</sequence>
<evidence type="ECO:0000256" key="1">
    <source>
        <dbReference type="SAM" id="Phobius"/>
    </source>
</evidence>
<dbReference type="PANTHER" id="PTHR43642:SF1">
    <property type="entry name" value="HYBRID SIGNAL TRANSDUCTION HISTIDINE KINASE G"/>
    <property type="match status" value="1"/>
</dbReference>
<keyword evidence="4" id="KW-1185">Reference proteome</keyword>
<reference evidence="4" key="2">
    <citation type="submission" date="2008-08" db="EMBL/GenBank/DDBJ databases">
        <authorList>
            <consortium name="Diatom Consortium"/>
            <person name="Grigoriev I."/>
            <person name="Grimwood J."/>
            <person name="Kuo A."/>
            <person name="Otillar R.P."/>
            <person name="Salamov A."/>
            <person name="Detter J.C."/>
            <person name="Lindquist E."/>
            <person name="Shapiro H."/>
            <person name="Lucas S."/>
            <person name="Glavina del Rio T."/>
            <person name="Pitluck S."/>
            <person name="Rokhsar D."/>
            <person name="Bowler C."/>
        </authorList>
    </citation>
    <scope>GENOME REANNOTATION</scope>
    <source>
        <strain evidence="4">CCAP 1055/1</strain>
    </source>
</reference>
<dbReference type="RefSeq" id="XP_002183038.1">
    <property type="nucleotide sequence ID" value="XM_002183002.1"/>
</dbReference>
<feature type="transmembrane region" description="Helical" evidence="1">
    <location>
        <begin position="958"/>
        <end position="980"/>
    </location>
</feature>
<evidence type="ECO:0000313" key="3">
    <source>
        <dbReference type="EMBL" id="EEC45256.1"/>
    </source>
</evidence>
<dbReference type="InterPro" id="IPR027417">
    <property type="entry name" value="P-loop_NTPase"/>
</dbReference>
<dbReference type="STRING" id="556484.B7G7L2"/>
<dbReference type="OrthoDB" id="2276795at2759"/>
<accession>B7G7L2</accession>
<dbReference type="GeneID" id="7194777"/>
<dbReference type="eggNOG" id="ENOG502SDA5">
    <property type="taxonomic scope" value="Eukaryota"/>
</dbReference>
<dbReference type="KEGG" id="pti:PHATRDRAFT_48535"/>
<dbReference type="InterPro" id="IPR041664">
    <property type="entry name" value="AAA_16"/>
</dbReference>
<protein>
    <recommendedName>
        <fullName evidence="2">Orc1-like AAA ATPase domain-containing protein</fullName>
    </recommendedName>
</protein>
<name>B7G7L2_PHATC</name>
<dbReference type="Gene3D" id="3.40.50.300">
    <property type="entry name" value="P-loop containing nucleotide triphosphate hydrolases"/>
    <property type="match status" value="1"/>
</dbReference>
<dbReference type="PaxDb" id="2850-Phatr48535"/>
<dbReference type="AlphaFoldDB" id="B7G7L2"/>
<evidence type="ECO:0000313" key="4">
    <source>
        <dbReference type="Proteomes" id="UP000000759"/>
    </source>
</evidence>
<keyword evidence="1" id="KW-1133">Transmembrane helix</keyword>
<dbReference type="SUPFAM" id="SSF52540">
    <property type="entry name" value="P-loop containing nucleoside triphosphate hydrolases"/>
    <property type="match status" value="1"/>
</dbReference>
<evidence type="ECO:0000259" key="2">
    <source>
        <dbReference type="Pfam" id="PF13191"/>
    </source>
</evidence>
<keyword evidence="1" id="KW-0812">Transmembrane</keyword>
<dbReference type="HOGENOM" id="CLU_232520_0_0_1"/>
<feature type="domain" description="Orc1-like AAA ATPase" evidence="2">
    <location>
        <begin position="65"/>
        <end position="282"/>
    </location>
</feature>
<dbReference type="InParanoid" id="B7G7L2"/>
<dbReference type="PANTHER" id="PTHR43642">
    <property type="entry name" value="HYBRID SIGNAL TRANSDUCTION HISTIDINE KINASE G"/>
    <property type="match status" value="1"/>
</dbReference>
<organism evidence="3 4">
    <name type="scientific">Phaeodactylum tricornutum (strain CCAP 1055/1)</name>
    <dbReference type="NCBI Taxonomy" id="556484"/>
    <lineage>
        <taxon>Eukaryota</taxon>
        <taxon>Sar</taxon>
        <taxon>Stramenopiles</taxon>
        <taxon>Ochrophyta</taxon>
        <taxon>Bacillariophyta</taxon>
        <taxon>Bacillariophyceae</taxon>
        <taxon>Bacillariophycidae</taxon>
        <taxon>Naviculales</taxon>
        <taxon>Phaeodactylaceae</taxon>
        <taxon>Phaeodactylum</taxon>
    </lineage>
</organism>
<reference evidence="3 4" key="1">
    <citation type="journal article" date="2008" name="Nature">
        <title>The Phaeodactylum genome reveals the evolutionary history of diatom genomes.</title>
        <authorList>
            <person name="Bowler C."/>
            <person name="Allen A.E."/>
            <person name="Badger J.H."/>
            <person name="Grimwood J."/>
            <person name="Jabbari K."/>
            <person name="Kuo A."/>
            <person name="Maheswari U."/>
            <person name="Martens C."/>
            <person name="Maumus F."/>
            <person name="Otillar R.P."/>
            <person name="Rayko E."/>
            <person name="Salamov A."/>
            <person name="Vandepoele K."/>
            <person name="Beszteri B."/>
            <person name="Gruber A."/>
            <person name="Heijde M."/>
            <person name="Katinka M."/>
            <person name="Mock T."/>
            <person name="Valentin K."/>
            <person name="Verret F."/>
            <person name="Berges J.A."/>
            <person name="Brownlee C."/>
            <person name="Cadoret J.P."/>
            <person name="Chiovitti A."/>
            <person name="Choi C.J."/>
            <person name="Coesel S."/>
            <person name="De Martino A."/>
            <person name="Detter J.C."/>
            <person name="Durkin C."/>
            <person name="Falciatore A."/>
            <person name="Fournet J."/>
            <person name="Haruta M."/>
            <person name="Huysman M.J."/>
            <person name="Jenkins B.D."/>
            <person name="Jiroutova K."/>
            <person name="Jorgensen R.E."/>
            <person name="Joubert Y."/>
            <person name="Kaplan A."/>
            <person name="Kroger N."/>
            <person name="Kroth P.G."/>
            <person name="La Roche J."/>
            <person name="Lindquist E."/>
            <person name="Lommer M."/>
            <person name="Martin-Jezequel V."/>
            <person name="Lopez P.J."/>
            <person name="Lucas S."/>
            <person name="Mangogna M."/>
            <person name="McGinnis K."/>
            <person name="Medlin L.K."/>
            <person name="Montsant A."/>
            <person name="Oudot-Le Secq M.P."/>
            <person name="Napoli C."/>
            <person name="Obornik M."/>
            <person name="Parker M.S."/>
            <person name="Petit J.L."/>
            <person name="Porcel B.M."/>
            <person name="Poulsen N."/>
            <person name="Robison M."/>
            <person name="Rychlewski L."/>
            <person name="Rynearson T.A."/>
            <person name="Schmutz J."/>
            <person name="Shapiro H."/>
            <person name="Siaut M."/>
            <person name="Stanley M."/>
            <person name="Sussman M.R."/>
            <person name="Taylor A.R."/>
            <person name="Vardi A."/>
            <person name="von Dassow P."/>
            <person name="Vyverman W."/>
            <person name="Willis A."/>
            <person name="Wyrwicz L.S."/>
            <person name="Rokhsar D.S."/>
            <person name="Weissenbach J."/>
            <person name="Armbrust E.V."/>
            <person name="Green B.R."/>
            <person name="Van de Peer Y."/>
            <person name="Grigoriev I.V."/>
        </authorList>
    </citation>
    <scope>NUCLEOTIDE SEQUENCE [LARGE SCALE GENOMIC DNA]</scope>
    <source>
        <strain evidence="3 4">CCAP 1055/1</strain>
    </source>
</reference>
<dbReference type="Pfam" id="PF13191">
    <property type="entry name" value="AAA_16"/>
    <property type="match status" value="1"/>
</dbReference>
<dbReference type="InterPro" id="IPR053159">
    <property type="entry name" value="Hybrid_Histidine_Kinase"/>
</dbReference>